<evidence type="ECO:0000313" key="1">
    <source>
        <dbReference type="EMBL" id="MFD2159739.1"/>
    </source>
</evidence>
<proteinExistence type="predicted"/>
<organism evidence="1 2">
    <name type="scientific">Rubritalea tangerina</name>
    <dbReference type="NCBI Taxonomy" id="430798"/>
    <lineage>
        <taxon>Bacteria</taxon>
        <taxon>Pseudomonadati</taxon>
        <taxon>Verrucomicrobiota</taxon>
        <taxon>Verrucomicrobiia</taxon>
        <taxon>Verrucomicrobiales</taxon>
        <taxon>Rubritaleaceae</taxon>
        <taxon>Rubritalea</taxon>
    </lineage>
</organism>
<comment type="caution">
    <text evidence="1">The sequence shown here is derived from an EMBL/GenBank/DDBJ whole genome shotgun (WGS) entry which is preliminary data.</text>
</comment>
<keyword evidence="2" id="KW-1185">Reference proteome</keyword>
<gene>
    <name evidence="1" type="ORF">ACFSW8_12590</name>
</gene>
<dbReference type="Proteomes" id="UP001597389">
    <property type="component" value="Unassembled WGS sequence"/>
</dbReference>
<dbReference type="RefSeq" id="WP_377178399.1">
    <property type="nucleotide sequence ID" value="NZ_JBHUJB010000051.1"/>
</dbReference>
<reference evidence="2" key="1">
    <citation type="journal article" date="2019" name="Int. J. Syst. Evol. Microbiol.">
        <title>The Global Catalogue of Microorganisms (GCM) 10K type strain sequencing project: providing services to taxonomists for standard genome sequencing and annotation.</title>
        <authorList>
            <consortium name="The Broad Institute Genomics Platform"/>
            <consortium name="The Broad Institute Genome Sequencing Center for Infectious Disease"/>
            <person name="Wu L."/>
            <person name="Ma J."/>
        </authorList>
    </citation>
    <scope>NUCLEOTIDE SEQUENCE [LARGE SCALE GENOMIC DNA]</scope>
    <source>
        <strain evidence="2">CCUG 57942</strain>
    </source>
</reference>
<evidence type="ECO:0000313" key="2">
    <source>
        <dbReference type="Proteomes" id="UP001597389"/>
    </source>
</evidence>
<dbReference type="EMBL" id="JBHUJB010000051">
    <property type="protein sequence ID" value="MFD2159739.1"/>
    <property type="molecule type" value="Genomic_DNA"/>
</dbReference>
<sequence>MQVVSEEIIAFIESKAKAEFIEGVDADRVIRGVGDIPFVKELSPPAVE</sequence>
<protein>
    <submittedName>
        <fullName evidence="1">Uncharacterized protein</fullName>
    </submittedName>
</protein>
<name>A0ABW4ZCK0_9BACT</name>
<accession>A0ABW4ZCK0</accession>